<evidence type="ECO:0000313" key="1">
    <source>
        <dbReference type="EMBL" id="QYZ78497.1"/>
    </source>
</evidence>
<dbReference type="Proteomes" id="UP000826709">
    <property type="component" value="Chromosome"/>
</dbReference>
<keyword evidence="2" id="KW-1185">Reference proteome</keyword>
<accession>A0A8G1EG31</accession>
<dbReference type="RefSeq" id="WP_220682257.1">
    <property type="nucleotide sequence ID" value="NZ_CP037968.1"/>
</dbReference>
<sequence length="192" mass="21713">MKQNFLYNSSPWAIATALLLMVALCVIPVSAADWPVNLCRLNDDNTWTNTTIDNSTFIGLTQTDPATFTDPKKREWSGTTLERLIGYFDDDTTSTFNEFIAEGNYTIKVVGKNKNVARTSTFYSSELLDAENSSAFVVADKLDDEYLSPDGYPDPKITWRYYYPLKLHGYGCSSTDRSVEEITDFIIDLYNV</sequence>
<name>A0A8G1EG31_9EURY</name>
<dbReference type="KEGG" id="mfk:E2N92_03155"/>
<protein>
    <submittedName>
        <fullName evidence="1">Uncharacterized protein</fullName>
    </submittedName>
</protein>
<evidence type="ECO:0000313" key="2">
    <source>
        <dbReference type="Proteomes" id="UP000826709"/>
    </source>
</evidence>
<gene>
    <name evidence="1" type="ORF">E2N92_03155</name>
</gene>
<dbReference type="EMBL" id="CP037968">
    <property type="protein sequence ID" value="QYZ78497.1"/>
    <property type="molecule type" value="Genomic_DNA"/>
</dbReference>
<proteinExistence type="predicted"/>
<dbReference type="AlphaFoldDB" id="A0A8G1EG31"/>
<reference evidence="1" key="1">
    <citation type="journal article" date="2005" name="Int. J. Syst. Evol. Microbiol.">
        <title>Methanofollis formosanus sp. nov., isolated from a fish pond.</title>
        <authorList>
            <person name="Wu S.Y."/>
            <person name="Chen S.C."/>
            <person name="Lai M.C."/>
        </authorList>
    </citation>
    <scope>NUCLEOTIDE SEQUENCE</scope>
    <source>
        <strain evidence="1">ML15</strain>
    </source>
</reference>
<organism evidence="1 2">
    <name type="scientific">Methanofollis formosanus</name>
    <dbReference type="NCBI Taxonomy" id="299308"/>
    <lineage>
        <taxon>Archaea</taxon>
        <taxon>Methanobacteriati</taxon>
        <taxon>Methanobacteriota</taxon>
        <taxon>Stenosarchaea group</taxon>
        <taxon>Methanomicrobia</taxon>
        <taxon>Methanomicrobiales</taxon>
        <taxon>Methanomicrobiaceae</taxon>
        <taxon>Methanofollis</taxon>
    </lineage>
</organism>
<reference evidence="1" key="2">
    <citation type="submission" date="2019-03" db="EMBL/GenBank/DDBJ databases">
        <authorList>
            <person name="Chen S.-C."/>
            <person name="Wu S.-Y."/>
            <person name="Lai M.-C."/>
        </authorList>
    </citation>
    <scope>NUCLEOTIDE SEQUENCE</scope>
    <source>
        <strain evidence="1">ML15</strain>
    </source>
</reference>